<dbReference type="Proteomes" id="UP000001745">
    <property type="component" value="Unassembled WGS sequence"/>
</dbReference>
<keyword evidence="2" id="KW-1185">Reference proteome</keyword>
<dbReference type="OMA" id="TINFAGH"/>
<organism evidence="1 2">
    <name type="scientific">Talaromyces stipitatus (strain ATCC 10500 / CBS 375.48 / QM 6759 / NRRL 1006)</name>
    <name type="common">Penicillium stipitatum</name>
    <dbReference type="NCBI Taxonomy" id="441959"/>
    <lineage>
        <taxon>Eukaryota</taxon>
        <taxon>Fungi</taxon>
        <taxon>Dikarya</taxon>
        <taxon>Ascomycota</taxon>
        <taxon>Pezizomycotina</taxon>
        <taxon>Eurotiomycetes</taxon>
        <taxon>Eurotiomycetidae</taxon>
        <taxon>Eurotiales</taxon>
        <taxon>Trichocomaceae</taxon>
        <taxon>Talaromyces</taxon>
        <taxon>Talaromyces sect. Talaromyces</taxon>
    </lineage>
</organism>
<evidence type="ECO:0000313" key="2">
    <source>
        <dbReference type="Proteomes" id="UP000001745"/>
    </source>
</evidence>
<protein>
    <submittedName>
        <fullName evidence="1">Uncharacterized protein</fullName>
    </submittedName>
</protein>
<reference evidence="2" key="1">
    <citation type="journal article" date="2015" name="Genome Announc.">
        <title>Genome sequence of the AIDS-associated pathogen Penicillium marneffei (ATCC18224) and its near taxonomic relative Talaromyces stipitatus (ATCC10500).</title>
        <authorList>
            <person name="Nierman W.C."/>
            <person name="Fedorova-Abrams N.D."/>
            <person name="Andrianopoulos A."/>
        </authorList>
    </citation>
    <scope>NUCLEOTIDE SEQUENCE [LARGE SCALE GENOMIC DNA]</scope>
    <source>
        <strain evidence="2">ATCC 10500 / CBS 375.48 / QM 6759 / NRRL 1006</strain>
    </source>
</reference>
<sequence>MYSEEKAALEDGKPGKGGLMTSFLRTDQQLGKIFEGDRLGGLTVEEISGNIFFINFSGYDIMAKTFAYTMLLLDCASRGARMGGGSTTAACTCRRTMGIRYLVSKAQAVQGCFFPTLIDKKTIIIPTHTGVITVLLAKSHTSTILGRKKPSSNLPKELLSLSLTAKNWPGAKFSQVEFVAVIARSLRDHRYTAVQWPDENLEDTRK</sequence>
<dbReference type="VEuPathDB" id="FungiDB:TSTA_019390"/>
<dbReference type="GeneID" id="8104634"/>
<gene>
    <name evidence="1" type="ORF">TSTA_019390</name>
</gene>
<dbReference type="OrthoDB" id="1470350at2759"/>
<name>B8MH62_TALSN</name>
<dbReference type="HOGENOM" id="CLU_1332717_0_0_1"/>
<dbReference type="EMBL" id="EQ962656">
    <property type="protein sequence ID" value="EED16876.1"/>
    <property type="molecule type" value="Genomic_DNA"/>
</dbReference>
<evidence type="ECO:0000313" key="1">
    <source>
        <dbReference type="EMBL" id="EED16876.1"/>
    </source>
</evidence>
<proteinExistence type="predicted"/>
<dbReference type="AlphaFoldDB" id="B8MH62"/>
<dbReference type="STRING" id="441959.B8MH62"/>
<dbReference type="InParanoid" id="B8MH62"/>
<accession>B8MH62</accession>
<dbReference type="PhylomeDB" id="B8MH62"/>
<dbReference type="RefSeq" id="XP_002484110.1">
    <property type="nucleotide sequence ID" value="XM_002484065.1"/>
</dbReference>